<dbReference type="PANTHER" id="PTHR42850">
    <property type="entry name" value="METALLOPHOSPHOESTERASE"/>
    <property type="match status" value="1"/>
</dbReference>
<evidence type="ECO:0000259" key="1">
    <source>
        <dbReference type="Pfam" id="PF00149"/>
    </source>
</evidence>
<dbReference type="InParanoid" id="A0A540VJ69"/>
<accession>A0A540VJ69</accession>
<dbReference type="PANTHER" id="PTHR42850:SF2">
    <property type="entry name" value="BLL5683 PROTEIN"/>
    <property type="match status" value="1"/>
</dbReference>
<gene>
    <name evidence="2" type="ORF">FKZ61_05735</name>
</gene>
<proteinExistence type="predicted"/>
<dbReference type="GO" id="GO:0016791">
    <property type="term" value="F:phosphatase activity"/>
    <property type="evidence" value="ECO:0007669"/>
    <property type="project" value="TreeGrafter"/>
</dbReference>
<dbReference type="Proteomes" id="UP000317371">
    <property type="component" value="Unassembled WGS sequence"/>
</dbReference>
<sequence>MRLGVLADIHGNLPALEAVIAELERLQPDHILLNGDLINAVPFSAAVIDRVRELGWVVVRGNHEFYYLDYVSPQAGVEYQDPARWGQLHWLAAQLTPEQGAYLAMLPDERTLYLPDTAPVRVAHGVPGQNRVGFHSQQPAAEIVAAVAHVAEETLISAHTHVQVDRHVYLHADMVQDFLADPHPNRFTCPNGPRHWHVINPGSVGLPLNGDPAAQFAILESVPEAVEPGGWRVTHHRVPYDRRPALAAYEESGMMEAGGVITRLFYWELVTAEPEIILFYRWARERGMEPDEDIDSTFAAYVAATGRDGYVRARDPLWGMRGLGD</sequence>
<keyword evidence="3" id="KW-1185">Reference proteome</keyword>
<dbReference type="InterPro" id="IPR029052">
    <property type="entry name" value="Metallo-depent_PP-like"/>
</dbReference>
<dbReference type="AlphaFoldDB" id="A0A540VJ69"/>
<dbReference type="InterPro" id="IPR050126">
    <property type="entry name" value="Ap4A_hydrolase"/>
</dbReference>
<dbReference type="SUPFAM" id="SSF56300">
    <property type="entry name" value="Metallo-dependent phosphatases"/>
    <property type="match status" value="1"/>
</dbReference>
<reference evidence="2 3" key="1">
    <citation type="submission" date="2019-06" db="EMBL/GenBank/DDBJ databases">
        <title>Genome sequence of Litorilinea aerophila BAA-2444.</title>
        <authorList>
            <person name="Maclea K.S."/>
            <person name="Maurais E.G."/>
            <person name="Iannazzi L.C."/>
        </authorList>
    </citation>
    <scope>NUCLEOTIDE SEQUENCE [LARGE SCALE GENOMIC DNA]</scope>
    <source>
        <strain evidence="2 3">ATCC BAA-2444</strain>
    </source>
</reference>
<dbReference type="GO" id="GO:0005737">
    <property type="term" value="C:cytoplasm"/>
    <property type="evidence" value="ECO:0007669"/>
    <property type="project" value="TreeGrafter"/>
</dbReference>
<organism evidence="2 3">
    <name type="scientific">Litorilinea aerophila</name>
    <dbReference type="NCBI Taxonomy" id="1204385"/>
    <lineage>
        <taxon>Bacteria</taxon>
        <taxon>Bacillati</taxon>
        <taxon>Chloroflexota</taxon>
        <taxon>Caldilineae</taxon>
        <taxon>Caldilineales</taxon>
        <taxon>Caldilineaceae</taxon>
        <taxon>Litorilinea</taxon>
    </lineage>
</organism>
<feature type="domain" description="Calcineurin-like phosphoesterase" evidence="1">
    <location>
        <begin position="1"/>
        <end position="142"/>
    </location>
</feature>
<dbReference type="EMBL" id="VIGC01000006">
    <property type="protein sequence ID" value="TQE96762.1"/>
    <property type="molecule type" value="Genomic_DNA"/>
</dbReference>
<dbReference type="Gene3D" id="3.60.21.10">
    <property type="match status" value="1"/>
</dbReference>
<name>A0A540VJ69_9CHLR</name>
<comment type="caution">
    <text evidence="2">The sequence shown here is derived from an EMBL/GenBank/DDBJ whole genome shotgun (WGS) entry which is preliminary data.</text>
</comment>
<evidence type="ECO:0000313" key="3">
    <source>
        <dbReference type="Proteomes" id="UP000317371"/>
    </source>
</evidence>
<protein>
    <recommendedName>
        <fullName evidence="1">Calcineurin-like phosphoesterase domain-containing protein</fullName>
    </recommendedName>
</protein>
<dbReference type="InterPro" id="IPR004843">
    <property type="entry name" value="Calcineurin-like_PHP"/>
</dbReference>
<dbReference type="Pfam" id="PF00149">
    <property type="entry name" value="Metallophos"/>
    <property type="match status" value="1"/>
</dbReference>
<evidence type="ECO:0000313" key="2">
    <source>
        <dbReference type="EMBL" id="TQE96762.1"/>
    </source>
</evidence>
<dbReference type="RefSeq" id="WP_141609134.1">
    <property type="nucleotide sequence ID" value="NZ_VIGC02000006.1"/>
</dbReference>
<dbReference type="OrthoDB" id="9813918at2"/>